<evidence type="ECO:0000313" key="11">
    <source>
        <dbReference type="EMBL" id="KPA36667.1"/>
    </source>
</evidence>
<evidence type="ECO:0000256" key="3">
    <source>
        <dbReference type="ARBA" id="ARBA00010031"/>
    </source>
</evidence>
<sequence>MQFTTSFIVAAFLGTSFALPQAAPTDCPETSAIPTCSAPCITSAASAAGCSDIACQCASSDVIQASALGCVVGNCGIPLALSVQAAAAAVCTACA</sequence>
<dbReference type="InterPro" id="IPR008427">
    <property type="entry name" value="Extracellular_membr_CFEM_dom"/>
</dbReference>
<evidence type="ECO:0000259" key="10">
    <source>
        <dbReference type="Pfam" id="PF05730"/>
    </source>
</evidence>
<feature type="signal peptide" evidence="9">
    <location>
        <begin position="1"/>
        <end position="18"/>
    </location>
</feature>
<gene>
    <name evidence="11" type="ORF">FLAG1_10554</name>
</gene>
<dbReference type="AlphaFoldDB" id="A0A0N0DBE9"/>
<keyword evidence="5" id="KW-0325">Glycoprotein</keyword>
<keyword evidence="7" id="KW-1015">Disulfide bond</keyword>
<evidence type="ECO:0000256" key="1">
    <source>
        <dbReference type="ARBA" id="ARBA00004589"/>
    </source>
</evidence>
<keyword evidence="12" id="KW-1185">Reference proteome</keyword>
<keyword evidence="6 9" id="KW-0732">Signal</keyword>
<keyword evidence="4" id="KW-0964">Secreted</keyword>
<evidence type="ECO:0000256" key="2">
    <source>
        <dbReference type="ARBA" id="ARBA00004613"/>
    </source>
</evidence>
<evidence type="ECO:0000256" key="8">
    <source>
        <dbReference type="ARBA" id="ARBA00023288"/>
    </source>
</evidence>
<keyword evidence="8" id="KW-0449">Lipoprotein</keyword>
<feature type="chain" id="PRO_5005846535" description="CFEM domain-containing protein" evidence="9">
    <location>
        <begin position="19"/>
        <end position="95"/>
    </location>
</feature>
<comment type="subcellular location">
    <subcellularLocation>
        <location evidence="1">Membrane</location>
        <topology evidence="1">Lipid-anchor</topology>
        <topology evidence="1">GPI-anchor</topology>
    </subcellularLocation>
    <subcellularLocation>
        <location evidence="2">Secreted</location>
    </subcellularLocation>
</comment>
<comment type="caution">
    <text evidence="11">The sequence shown here is derived from an EMBL/GenBank/DDBJ whole genome shotgun (WGS) entry which is preliminary data.</text>
</comment>
<keyword evidence="5" id="KW-0472">Membrane</keyword>
<protein>
    <recommendedName>
        <fullName evidence="10">CFEM domain-containing protein</fullName>
    </recommendedName>
</protein>
<keyword evidence="5" id="KW-0336">GPI-anchor</keyword>
<dbReference type="EMBL" id="JXCE01000575">
    <property type="protein sequence ID" value="KPA36667.1"/>
    <property type="molecule type" value="Genomic_DNA"/>
</dbReference>
<evidence type="ECO:0000256" key="9">
    <source>
        <dbReference type="SAM" id="SignalP"/>
    </source>
</evidence>
<evidence type="ECO:0000256" key="4">
    <source>
        <dbReference type="ARBA" id="ARBA00022525"/>
    </source>
</evidence>
<dbReference type="OrthoDB" id="3767534at2759"/>
<accession>A0A0N0DBE9</accession>
<proteinExistence type="inferred from homology"/>
<evidence type="ECO:0000256" key="6">
    <source>
        <dbReference type="ARBA" id="ARBA00022729"/>
    </source>
</evidence>
<dbReference type="Proteomes" id="UP000037904">
    <property type="component" value="Unassembled WGS sequence"/>
</dbReference>
<dbReference type="GO" id="GO:0005576">
    <property type="term" value="C:extracellular region"/>
    <property type="evidence" value="ECO:0007669"/>
    <property type="project" value="UniProtKB-SubCell"/>
</dbReference>
<comment type="similarity">
    <text evidence="3">Belongs to the RBT5 family.</text>
</comment>
<evidence type="ECO:0000256" key="7">
    <source>
        <dbReference type="ARBA" id="ARBA00023157"/>
    </source>
</evidence>
<feature type="domain" description="CFEM" evidence="10">
    <location>
        <begin position="31"/>
        <end position="91"/>
    </location>
</feature>
<dbReference type="GO" id="GO:0098552">
    <property type="term" value="C:side of membrane"/>
    <property type="evidence" value="ECO:0007669"/>
    <property type="project" value="UniProtKB-KW"/>
</dbReference>
<dbReference type="Pfam" id="PF05730">
    <property type="entry name" value="CFEM"/>
    <property type="match status" value="1"/>
</dbReference>
<organism evidence="11 12">
    <name type="scientific">Fusarium langsethiae</name>
    <dbReference type="NCBI Taxonomy" id="179993"/>
    <lineage>
        <taxon>Eukaryota</taxon>
        <taxon>Fungi</taxon>
        <taxon>Dikarya</taxon>
        <taxon>Ascomycota</taxon>
        <taxon>Pezizomycotina</taxon>
        <taxon>Sordariomycetes</taxon>
        <taxon>Hypocreomycetidae</taxon>
        <taxon>Hypocreales</taxon>
        <taxon>Nectriaceae</taxon>
        <taxon>Fusarium</taxon>
    </lineage>
</organism>
<evidence type="ECO:0000313" key="12">
    <source>
        <dbReference type="Proteomes" id="UP000037904"/>
    </source>
</evidence>
<name>A0A0N0DBE9_FUSLA</name>
<reference evidence="11 12" key="1">
    <citation type="submission" date="2015-04" db="EMBL/GenBank/DDBJ databases">
        <title>The draft genome sequence of Fusarium langsethiae, a T-2/HT-2 mycotoxin producer.</title>
        <authorList>
            <person name="Lysoe E."/>
            <person name="Divon H.H."/>
            <person name="Terzi V."/>
            <person name="Orru L."/>
            <person name="Lamontanara A."/>
            <person name="Kolseth A.-K."/>
            <person name="Frandsen R.J."/>
            <person name="Nielsen K."/>
            <person name="Thrane U."/>
        </authorList>
    </citation>
    <scope>NUCLEOTIDE SEQUENCE [LARGE SCALE GENOMIC DNA]</scope>
    <source>
        <strain evidence="11 12">Fl201059</strain>
    </source>
</reference>
<evidence type="ECO:0000256" key="5">
    <source>
        <dbReference type="ARBA" id="ARBA00022622"/>
    </source>
</evidence>